<dbReference type="EMBL" id="NWUJ01000006">
    <property type="protein sequence ID" value="PFH34749.1"/>
    <property type="molecule type" value="Genomic_DNA"/>
</dbReference>
<feature type="compositionally biased region" description="Basic and acidic residues" evidence="1">
    <location>
        <begin position="398"/>
        <end position="410"/>
    </location>
</feature>
<protein>
    <submittedName>
        <fullName evidence="2">Uncharacterized protein</fullName>
    </submittedName>
</protein>
<sequence>MCEFDGPPPRHRRAPNERANLPLLPRHVAAVFLLLLLHQSSERRERHRPTDSEPYCACGSVAVSDASPGIFSAGFLPRFDAILDTSGFQLPALLLPSQALELSMTSPLGEGRRSKQKTGGAAAHALGGSAALLSLPQWGPPAPTFRGLRLPAELHFFVLQAGVPADFPEARLTFPDRGLVPDESAVEFRTDGERRALRSAAVTAPREKDRASLSAWMTGRGSPYALEVFSSVASVRPIPGILRHSPTNVDTAEGACDASAYGGNLETNVVRHRTPRDSHLPAVRLELAERRAPFSVATGERRGEGLWMSPHAVLPVAHEQRRKKYLRRVPDAHDDAGMARRALSESDGFFHIVLGSRASASGSRVARHRTEPMASSFNSAGYQSDSSREMRQYLWRKEAGKRPAAERHPQQDALARMQAPRSGPASSDTDTKTRDTAPEGRRSVIAGSLNLLRALWNLARTTAHAFGDLLAVIITELAHYTTVNSALLSDADYVSGWPRPESGLSYVSSTRPGTILGQAAVSEVMLWGGMS</sequence>
<dbReference type="VEuPathDB" id="ToxoDB:BESB_067820"/>
<gene>
    <name evidence="2" type="ORF">BESB_067820</name>
</gene>
<accession>A0A2A9MA23</accession>
<evidence type="ECO:0000256" key="1">
    <source>
        <dbReference type="SAM" id="MobiDB-lite"/>
    </source>
</evidence>
<feature type="region of interest" description="Disordered" evidence="1">
    <location>
        <begin position="360"/>
        <end position="384"/>
    </location>
</feature>
<dbReference type="Proteomes" id="UP000224006">
    <property type="component" value="Chromosome VI"/>
</dbReference>
<comment type="caution">
    <text evidence="2">The sequence shown here is derived from an EMBL/GenBank/DDBJ whole genome shotgun (WGS) entry which is preliminary data.</text>
</comment>
<name>A0A2A9MA23_BESBE</name>
<dbReference type="AlphaFoldDB" id="A0A2A9MA23"/>
<dbReference type="RefSeq" id="XP_029218758.1">
    <property type="nucleotide sequence ID" value="XM_029365175.1"/>
</dbReference>
<evidence type="ECO:0000313" key="3">
    <source>
        <dbReference type="Proteomes" id="UP000224006"/>
    </source>
</evidence>
<evidence type="ECO:0000313" key="2">
    <source>
        <dbReference type="EMBL" id="PFH34749.1"/>
    </source>
</evidence>
<feature type="compositionally biased region" description="Basic and acidic residues" evidence="1">
    <location>
        <begin position="429"/>
        <end position="441"/>
    </location>
</feature>
<reference evidence="2 3" key="1">
    <citation type="submission" date="2017-09" db="EMBL/GenBank/DDBJ databases">
        <title>Genome sequencing of Besnoitia besnoiti strain Bb-Ger1.</title>
        <authorList>
            <person name="Schares G."/>
            <person name="Venepally P."/>
            <person name="Lorenzi H.A."/>
        </authorList>
    </citation>
    <scope>NUCLEOTIDE SEQUENCE [LARGE SCALE GENOMIC DNA]</scope>
    <source>
        <strain evidence="2 3">Bb-Ger1</strain>
    </source>
</reference>
<dbReference type="GeneID" id="40311708"/>
<dbReference type="KEGG" id="bbes:BESB_067820"/>
<proteinExistence type="predicted"/>
<keyword evidence="3" id="KW-1185">Reference proteome</keyword>
<feature type="compositionally biased region" description="Polar residues" evidence="1">
    <location>
        <begin position="373"/>
        <end position="384"/>
    </location>
</feature>
<feature type="region of interest" description="Disordered" evidence="1">
    <location>
        <begin position="398"/>
        <end position="441"/>
    </location>
</feature>
<organism evidence="2 3">
    <name type="scientific">Besnoitia besnoiti</name>
    <name type="common">Apicomplexan protozoan</name>
    <dbReference type="NCBI Taxonomy" id="94643"/>
    <lineage>
        <taxon>Eukaryota</taxon>
        <taxon>Sar</taxon>
        <taxon>Alveolata</taxon>
        <taxon>Apicomplexa</taxon>
        <taxon>Conoidasida</taxon>
        <taxon>Coccidia</taxon>
        <taxon>Eucoccidiorida</taxon>
        <taxon>Eimeriorina</taxon>
        <taxon>Sarcocystidae</taxon>
        <taxon>Besnoitia</taxon>
    </lineage>
</organism>